<comment type="caution">
    <text evidence="2">The sequence shown here is derived from an EMBL/GenBank/DDBJ whole genome shotgun (WGS) entry which is preliminary data.</text>
</comment>
<dbReference type="RefSeq" id="WP_106775049.1">
    <property type="nucleotide sequence ID" value="NZ_PXYK01000034.1"/>
</dbReference>
<dbReference type="PANTHER" id="PTHR36057:SF1">
    <property type="entry name" value="LIPOPROTEIN LIPID ATTACHMENT SITE-LIKE PROTEIN, PUTATIVE (DUF1223)-RELATED"/>
    <property type="match status" value="1"/>
</dbReference>
<dbReference type="OrthoDB" id="9808254at2"/>
<organism evidence="2 3">
    <name type="scientific">Kumtagia ephedrae</name>
    <dbReference type="NCBI Taxonomy" id="2116701"/>
    <lineage>
        <taxon>Bacteria</taxon>
        <taxon>Pseudomonadati</taxon>
        <taxon>Pseudomonadota</taxon>
        <taxon>Alphaproteobacteria</taxon>
        <taxon>Hyphomicrobiales</taxon>
        <taxon>Phyllobacteriaceae</taxon>
        <taxon>Kumtagia</taxon>
    </lineage>
</organism>
<feature type="signal peptide" evidence="1">
    <location>
        <begin position="1"/>
        <end position="28"/>
    </location>
</feature>
<accession>A0A2P7RSI2</accession>
<dbReference type="InterPro" id="IPR010634">
    <property type="entry name" value="DUF1223"/>
</dbReference>
<sequence length="257" mass="27668">MTREKLTRRAACALMAFAWTALSGRALAAESRKPLGVVELFTSQGCKSCPPADALFSELVRKGEVVALAYHVDYWDYLGWRDTLAKPENTDRQRDYGRALGVRSVYTPQAVINGRTHVNGAKRAAVLGTLDTLRRAGKGLSVDLKATQEGESIVIETGSGPIYSKAHLVLVFYEDAKPVAIEQGENGGSTITYWNAVTDVQTAGVWKGKSTRFELPMSEIAKKSGSVALLQSVNKDGLPGPILGATVIRSPDGPSMK</sequence>
<dbReference type="Proteomes" id="UP000241229">
    <property type="component" value="Unassembled WGS sequence"/>
</dbReference>
<dbReference type="InterPro" id="IPR036249">
    <property type="entry name" value="Thioredoxin-like_sf"/>
</dbReference>
<gene>
    <name evidence="2" type="ORF">C7I84_25570</name>
</gene>
<keyword evidence="1" id="KW-0732">Signal</keyword>
<evidence type="ECO:0000256" key="1">
    <source>
        <dbReference type="SAM" id="SignalP"/>
    </source>
</evidence>
<evidence type="ECO:0000313" key="2">
    <source>
        <dbReference type="EMBL" id="PSJ53153.1"/>
    </source>
</evidence>
<dbReference type="Pfam" id="PF06764">
    <property type="entry name" value="DUF1223"/>
    <property type="match status" value="1"/>
</dbReference>
<dbReference type="EMBL" id="PXYK01000034">
    <property type="protein sequence ID" value="PSJ53153.1"/>
    <property type="molecule type" value="Genomic_DNA"/>
</dbReference>
<dbReference type="PANTHER" id="PTHR36057">
    <property type="match status" value="1"/>
</dbReference>
<feature type="chain" id="PRO_5015172117" evidence="1">
    <location>
        <begin position="29"/>
        <end position="257"/>
    </location>
</feature>
<proteinExistence type="predicted"/>
<evidence type="ECO:0000313" key="3">
    <source>
        <dbReference type="Proteomes" id="UP000241229"/>
    </source>
</evidence>
<reference evidence="2 3" key="1">
    <citation type="submission" date="2018-03" db="EMBL/GenBank/DDBJ databases">
        <title>The draft genome of Mesorhizobium sp. 6GN-30.</title>
        <authorList>
            <person name="Liu L."/>
            <person name="Li L."/>
            <person name="Wang T."/>
            <person name="Zhang X."/>
            <person name="Liang L."/>
        </authorList>
    </citation>
    <scope>NUCLEOTIDE SEQUENCE [LARGE SCALE GENOMIC DNA]</scope>
    <source>
        <strain evidence="2 3">6GN30</strain>
    </source>
</reference>
<protein>
    <submittedName>
        <fullName evidence="2">DUF1223 domain-containing protein</fullName>
    </submittedName>
</protein>
<name>A0A2P7RSI2_9HYPH</name>
<keyword evidence="3" id="KW-1185">Reference proteome</keyword>
<dbReference type="AlphaFoldDB" id="A0A2P7RSI2"/>
<dbReference type="SUPFAM" id="SSF52833">
    <property type="entry name" value="Thioredoxin-like"/>
    <property type="match status" value="1"/>
</dbReference>